<evidence type="ECO:0000313" key="3">
    <source>
        <dbReference type="EMBL" id="ETO19324.1"/>
    </source>
</evidence>
<feature type="transmembrane region" description="Helical" evidence="2">
    <location>
        <begin position="201"/>
        <end position="219"/>
    </location>
</feature>
<evidence type="ECO:0000256" key="2">
    <source>
        <dbReference type="SAM" id="Phobius"/>
    </source>
</evidence>
<organism evidence="3 4">
    <name type="scientific">Reticulomyxa filosa</name>
    <dbReference type="NCBI Taxonomy" id="46433"/>
    <lineage>
        <taxon>Eukaryota</taxon>
        <taxon>Sar</taxon>
        <taxon>Rhizaria</taxon>
        <taxon>Retaria</taxon>
        <taxon>Foraminifera</taxon>
        <taxon>Monothalamids</taxon>
        <taxon>Reticulomyxidae</taxon>
        <taxon>Reticulomyxa</taxon>
    </lineage>
</organism>
<reference evidence="3 4" key="1">
    <citation type="journal article" date="2013" name="Curr. Biol.">
        <title>The Genome of the Foraminiferan Reticulomyxa filosa.</title>
        <authorList>
            <person name="Glockner G."/>
            <person name="Hulsmann N."/>
            <person name="Schleicher M."/>
            <person name="Noegel A.A."/>
            <person name="Eichinger L."/>
            <person name="Gallinger C."/>
            <person name="Pawlowski J."/>
            <person name="Sierra R."/>
            <person name="Euteneuer U."/>
            <person name="Pillet L."/>
            <person name="Moustafa A."/>
            <person name="Platzer M."/>
            <person name="Groth M."/>
            <person name="Szafranski K."/>
            <person name="Schliwa M."/>
        </authorList>
    </citation>
    <scope>NUCLEOTIDE SEQUENCE [LARGE SCALE GENOMIC DNA]</scope>
</reference>
<evidence type="ECO:0000256" key="1">
    <source>
        <dbReference type="SAM" id="MobiDB-lite"/>
    </source>
</evidence>
<gene>
    <name evidence="3" type="ORF">RFI_17906</name>
</gene>
<proteinExistence type="predicted"/>
<feature type="region of interest" description="Disordered" evidence="1">
    <location>
        <begin position="25"/>
        <end position="44"/>
    </location>
</feature>
<keyword evidence="2" id="KW-1133">Transmembrane helix</keyword>
<dbReference type="EMBL" id="ASPP01013785">
    <property type="protein sequence ID" value="ETO19324.1"/>
    <property type="molecule type" value="Genomic_DNA"/>
</dbReference>
<comment type="caution">
    <text evidence="3">The sequence shown here is derived from an EMBL/GenBank/DDBJ whole genome shotgun (WGS) entry which is preliminary data.</text>
</comment>
<keyword evidence="4" id="KW-1185">Reference proteome</keyword>
<keyword evidence="2" id="KW-0812">Transmembrane</keyword>
<accession>X6N0Q6</accession>
<keyword evidence="2" id="KW-0472">Membrane</keyword>
<sequence length="229" mass="26729">MQMVLVVERPLYYVAKEAKIEDVDIETEDEQSGASVGDVIDENDPSKLPSYRQLGFEDQKGDVNKYHPQAVAKEISTDLEMDKALANMHESDVEDIYDISETAVDVKTSEKQTAEISTKVPNQQLTYYPTHSIVVTVLDEMCKLLLRATHYWKLFDQYWLFFKKFAELGCPEKQLLLDREWITECIRFQQEKKSTSMLRKLVSLCDTFVHSFIYLFFFWSHVVTRTDAR</sequence>
<name>X6N0Q6_RETFI</name>
<dbReference type="AlphaFoldDB" id="X6N0Q6"/>
<evidence type="ECO:0000313" key="4">
    <source>
        <dbReference type="Proteomes" id="UP000023152"/>
    </source>
</evidence>
<protein>
    <submittedName>
        <fullName evidence="3">Uncharacterized protein</fullName>
    </submittedName>
</protein>
<dbReference type="Proteomes" id="UP000023152">
    <property type="component" value="Unassembled WGS sequence"/>
</dbReference>